<evidence type="ECO:0000313" key="1">
    <source>
        <dbReference type="EMBL" id="SDM00068.1"/>
    </source>
</evidence>
<reference evidence="1 2" key="1">
    <citation type="submission" date="2016-10" db="EMBL/GenBank/DDBJ databases">
        <authorList>
            <person name="de Groot N.N."/>
        </authorList>
    </citation>
    <scope>NUCLEOTIDE SEQUENCE [LARGE SCALE GENOMIC DNA]</scope>
    <source>
        <strain evidence="1 2">CGMCC 4.6533</strain>
    </source>
</reference>
<dbReference type="EMBL" id="FNDJ01000034">
    <property type="protein sequence ID" value="SDM00068.1"/>
    <property type="molecule type" value="Genomic_DNA"/>
</dbReference>
<dbReference type="AlphaFoldDB" id="A0A1G9PML4"/>
<dbReference type="Proteomes" id="UP000199202">
    <property type="component" value="Unassembled WGS sequence"/>
</dbReference>
<dbReference type="OrthoDB" id="1438441at2"/>
<sequence length="75" mass="8046">MQGLAWCFVNEQDVLVGGRRHAKPIGPLVERGRDKLVKRVTAAVLAAEGTENTMVEAPRLGPVTPGFQRPPGSVL</sequence>
<organism evidence="1 2">
    <name type="scientific">Nonomuraea jiangxiensis</name>
    <dbReference type="NCBI Taxonomy" id="633440"/>
    <lineage>
        <taxon>Bacteria</taxon>
        <taxon>Bacillati</taxon>
        <taxon>Actinomycetota</taxon>
        <taxon>Actinomycetes</taxon>
        <taxon>Streptosporangiales</taxon>
        <taxon>Streptosporangiaceae</taxon>
        <taxon>Nonomuraea</taxon>
    </lineage>
</organism>
<dbReference type="STRING" id="633440.SAMN05421869_13440"/>
<dbReference type="RefSeq" id="WP_090945928.1">
    <property type="nucleotide sequence ID" value="NZ_FNDJ01000034.1"/>
</dbReference>
<name>A0A1G9PML4_9ACTN</name>
<gene>
    <name evidence="1" type="ORF">SAMN05421869_13440</name>
</gene>
<proteinExistence type="predicted"/>
<protein>
    <submittedName>
        <fullName evidence="1">Uncharacterized protein</fullName>
    </submittedName>
</protein>
<accession>A0A1G9PML4</accession>
<evidence type="ECO:0000313" key="2">
    <source>
        <dbReference type="Proteomes" id="UP000199202"/>
    </source>
</evidence>
<keyword evidence="2" id="KW-1185">Reference proteome</keyword>